<dbReference type="AlphaFoldDB" id="A0A0J1JLM3"/>
<name>A0A0J1JLM3_9GAMM</name>
<organism evidence="1 2">
    <name type="scientific">Photobacterium aphoticum</name>
    <dbReference type="NCBI Taxonomy" id="754436"/>
    <lineage>
        <taxon>Bacteria</taxon>
        <taxon>Pseudomonadati</taxon>
        <taxon>Pseudomonadota</taxon>
        <taxon>Gammaproteobacteria</taxon>
        <taxon>Vibrionales</taxon>
        <taxon>Vibrionaceae</taxon>
        <taxon>Photobacterium</taxon>
    </lineage>
</organism>
<dbReference type="Proteomes" id="UP000036426">
    <property type="component" value="Unassembled WGS sequence"/>
</dbReference>
<evidence type="ECO:0008006" key="3">
    <source>
        <dbReference type="Google" id="ProtNLM"/>
    </source>
</evidence>
<evidence type="ECO:0000313" key="1">
    <source>
        <dbReference type="EMBL" id="KLV03057.1"/>
    </source>
</evidence>
<dbReference type="PATRIC" id="fig|754436.4.peg.124"/>
<evidence type="ECO:0000313" key="2">
    <source>
        <dbReference type="Proteomes" id="UP000036426"/>
    </source>
</evidence>
<comment type="caution">
    <text evidence="1">The sequence shown here is derived from an EMBL/GenBank/DDBJ whole genome shotgun (WGS) entry which is preliminary data.</text>
</comment>
<dbReference type="PROSITE" id="PS51257">
    <property type="entry name" value="PROKAR_LIPOPROTEIN"/>
    <property type="match status" value="1"/>
</dbReference>
<proteinExistence type="predicted"/>
<protein>
    <recommendedName>
        <fullName evidence="3">Lipoprotein</fullName>
    </recommendedName>
</protein>
<reference evidence="1 2" key="1">
    <citation type="submission" date="2015-05" db="EMBL/GenBank/DDBJ databases">
        <title>Photobacterium galathea sp. nov.</title>
        <authorList>
            <person name="Machado H."/>
            <person name="Gram L."/>
        </authorList>
    </citation>
    <scope>NUCLEOTIDE SEQUENCE [LARGE SCALE GENOMIC DNA]</scope>
    <source>
        <strain evidence="1 2">DSM 25995</strain>
    </source>
</reference>
<sequence>MKKLIKLTSIVLAGMMMTGCVSTLKKQEAFPDLYTNSVHNNILIAPIVNKSTSSEASEYLNSTLAEPFANKGYYVLPIPITADIFKEAGIVDGTELKGIPFNTYKEKFGADTVLFVTIEQWDTNYIVIAGNVSVSLKYVMVSTETGKIVWSYSNTVVIDTSSNSGSLLVDLIATAITTATTDYIPVAKKVNLITTQSLPVGSYHPRHKKDGIDVVLEANAADAAKAFNE</sequence>
<dbReference type="InterPro" id="IPR008517">
    <property type="entry name" value="GNA1162-like"/>
</dbReference>
<dbReference type="Pfam" id="PF05643">
    <property type="entry name" value="GNA1162-like"/>
    <property type="match status" value="1"/>
</dbReference>
<dbReference type="RefSeq" id="WP_047872402.1">
    <property type="nucleotide sequence ID" value="NZ_BMYC01000020.1"/>
</dbReference>
<dbReference type="Gene3D" id="3.40.50.10610">
    <property type="entry name" value="ABC-type transport auxiliary lipoprotein component"/>
    <property type="match status" value="1"/>
</dbReference>
<accession>A0A0J1JLM3</accession>
<dbReference type="EMBL" id="LDOV01000001">
    <property type="protein sequence ID" value="KLV03057.1"/>
    <property type="molecule type" value="Genomic_DNA"/>
</dbReference>
<gene>
    <name evidence="1" type="ORF">ABT58_00575</name>
</gene>
<keyword evidence="2" id="KW-1185">Reference proteome</keyword>